<dbReference type="Gene3D" id="2.60.40.10">
    <property type="entry name" value="Immunoglobulins"/>
    <property type="match status" value="1"/>
</dbReference>
<name>A0ABM1T9J0_LIMPO</name>
<keyword evidence="3" id="KW-1015">Disulfide bond</keyword>
<protein>
    <submittedName>
        <fullName evidence="8">Uncharacterized protein LOC111088038</fullName>
    </submittedName>
</protein>
<organism evidence="7 8">
    <name type="scientific">Limulus polyphemus</name>
    <name type="common">Atlantic horseshoe crab</name>
    <dbReference type="NCBI Taxonomy" id="6850"/>
    <lineage>
        <taxon>Eukaryota</taxon>
        <taxon>Metazoa</taxon>
        <taxon>Ecdysozoa</taxon>
        <taxon>Arthropoda</taxon>
        <taxon>Chelicerata</taxon>
        <taxon>Merostomata</taxon>
        <taxon>Xiphosura</taxon>
        <taxon>Limulidae</taxon>
        <taxon>Limulus</taxon>
    </lineage>
</organism>
<evidence type="ECO:0000256" key="5">
    <source>
        <dbReference type="SAM" id="MobiDB-lite"/>
    </source>
</evidence>
<evidence type="ECO:0000313" key="8">
    <source>
        <dbReference type="RefSeq" id="XP_022252546.1"/>
    </source>
</evidence>
<evidence type="ECO:0000256" key="3">
    <source>
        <dbReference type="ARBA" id="ARBA00023157"/>
    </source>
</evidence>
<feature type="compositionally biased region" description="Polar residues" evidence="5">
    <location>
        <begin position="123"/>
        <end position="140"/>
    </location>
</feature>
<dbReference type="InterPro" id="IPR051170">
    <property type="entry name" value="Neural/epithelial_adhesion"/>
</dbReference>
<reference evidence="8" key="1">
    <citation type="submission" date="2025-08" db="UniProtKB">
        <authorList>
            <consortium name="RefSeq"/>
        </authorList>
    </citation>
    <scope>IDENTIFICATION</scope>
    <source>
        <tissue evidence="8">Muscle</tissue>
    </source>
</reference>
<keyword evidence="4" id="KW-0393">Immunoglobulin domain</keyword>
<gene>
    <name evidence="8" type="primary">LOC111088038</name>
</gene>
<accession>A0ABM1T9J0</accession>
<feature type="region of interest" description="Disordered" evidence="5">
    <location>
        <begin position="120"/>
        <end position="140"/>
    </location>
</feature>
<dbReference type="InterPro" id="IPR036179">
    <property type="entry name" value="Ig-like_dom_sf"/>
</dbReference>
<evidence type="ECO:0000256" key="4">
    <source>
        <dbReference type="ARBA" id="ARBA00023319"/>
    </source>
</evidence>
<evidence type="ECO:0000313" key="7">
    <source>
        <dbReference type="Proteomes" id="UP000694941"/>
    </source>
</evidence>
<feature type="domain" description="Ig-like" evidence="6">
    <location>
        <begin position="14"/>
        <end position="91"/>
    </location>
</feature>
<keyword evidence="1" id="KW-0732">Signal</keyword>
<dbReference type="SMART" id="SM00409">
    <property type="entry name" value="IG"/>
    <property type="match status" value="1"/>
</dbReference>
<dbReference type="InterPro" id="IPR007110">
    <property type="entry name" value="Ig-like_dom"/>
</dbReference>
<evidence type="ECO:0000256" key="1">
    <source>
        <dbReference type="ARBA" id="ARBA00022729"/>
    </source>
</evidence>
<evidence type="ECO:0000256" key="2">
    <source>
        <dbReference type="ARBA" id="ARBA00022737"/>
    </source>
</evidence>
<dbReference type="InterPro" id="IPR003598">
    <property type="entry name" value="Ig_sub2"/>
</dbReference>
<dbReference type="PROSITE" id="PS50835">
    <property type="entry name" value="IG_LIKE"/>
    <property type="match status" value="1"/>
</dbReference>
<dbReference type="InterPro" id="IPR013783">
    <property type="entry name" value="Ig-like_fold"/>
</dbReference>
<proteinExistence type="predicted"/>
<dbReference type="GeneID" id="111088038"/>
<dbReference type="SUPFAM" id="SSF48726">
    <property type="entry name" value="Immunoglobulin"/>
    <property type="match status" value="1"/>
</dbReference>
<dbReference type="InterPro" id="IPR003599">
    <property type="entry name" value="Ig_sub"/>
</dbReference>
<dbReference type="PANTHER" id="PTHR12231:SF253">
    <property type="entry name" value="DPR-INTERACTING PROTEIN ETA, ISOFORM B-RELATED"/>
    <property type="match status" value="1"/>
</dbReference>
<dbReference type="RefSeq" id="XP_022252546.1">
    <property type="nucleotide sequence ID" value="XM_022396838.1"/>
</dbReference>
<dbReference type="Proteomes" id="UP000694941">
    <property type="component" value="Unplaced"/>
</dbReference>
<keyword evidence="2" id="KW-0677">Repeat</keyword>
<sequence length="170" mass="19348">MIWIPHQLVGSLLGSNVTLECHTEAFPMSINYWTKEEGEMIVSDQKYVTETHEETYKVHMQLVILSVTPDDYGSYRCFAKNSLGSTEGSIRLYEVHESSEKERNFSTSLFQNVNGGQLRMTDDYSSNNKESGLNSLDQQQNSGTSYYNSSAQLVLSLIVWLTSINQRTLR</sequence>
<keyword evidence="7" id="KW-1185">Reference proteome</keyword>
<dbReference type="SMART" id="SM00408">
    <property type="entry name" value="IGc2"/>
    <property type="match status" value="1"/>
</dbReference>
<dbReference type="PANTHER" id="PTHR12231">
    <property type="entry name" value="CTX-RELATED TYPE I TRANSMEMBRANE PROTEIN"/>
    <property type="match status" value="1"/>
</dbReference>
<dbReference type="CDD" id="cd00096">
    <property type="entry name" value="Ig"/>
    <property type="match status" value="1"/>
</dbReference>
<evidence type="ECO:0000259" key="6">
    <source>
        <dbReference type="PROSITE" id="PS50835"/>
    </source>
</evidence>
<dbReference type="Pfam" id="PF13927">
    <property type="entry name" value="Ig_3"/>
    <property type="match status" value="1"/>
</dbReference>